<evidence type="ECO:0000256" key="6">
    <source>
        <dbReference type="ARBA" id="ARBA00023251"/>
    </source>
</evidence>
<dbReference type="Pfam" id="PF00905">
    <property type="entry name" value="Transpeptidase"/>
    <property type="match status" value="1"/>
</dbReference>
<comment type="catalytic activity">
    <reaction evidence="1">
        <text>a beta-lactam + H2O = a substituted beta-amino acid</text>
        <dbReference type="Rhea" id="RHEA:20401"/>
        <dbReference type="ChEBI" id="CHEBI:15377"/>
        <dbReference type="ChEBI" id="CHEBI:35627"/>
        <dbReference type="ChEBI" id="CHEBI:140347"/>
        <dbReference type="EC" id="3.5.2.6"/>
    </reaction>
</comment>
<comment type="caution">
    <text evidence="8">The sequence shown here is derived from an EMBL/GenBank/DDBJ whole genome shotgun (WGS) entry which is preliminary data.</text>
</comment>
<dbReference type="GO" id="GO:0008800">
    <property type="term" value="F:beta-lactamase activity"/>
    <property type="evidence" value="ECO:0007669"/>
    <property type="project" value="UniProtKB-EC"/>
</dbReference>
<dbReference type="Proteomes" id="UP000730618">
    <property type="component" value="Unassembled WGS sequence"/>
</dbReference>
<evidence type="ECO:0000256" key="4">
    <source>
        <dbReference type="ARBA" id="ARBA00022729"/>
    </source>
</evidence>
<dbReference type="NCBIfam" id="NF012161">
    <property type="entry name" value="bla_class_D_main"/>
    <property type="match status" value="1"/>
</dbReference>
<keyword evidence="5 8" id="KW-0378">Hydrolase</keyword>
<keyword evidence="6" id="KW-0046">Antibiotic resistance</keyword>
<dbReference type="InterPro" id="IPR001460">
    <property type="entry name" value="PCN-bd_Tpept"/>
</dbReference>
<keyword evidence="9" id="KW-1185">Reference proteome</keyword>
<accession>A0ABN7TFT9</accession>
<evidence type="ECO:0000256" key="3">
    <source>
        <dbReference type="ARBA" id="ARBA00012865"/>
    </source>
</evidence>
<sequence length="281" mass="32032">MKKLTSAAVWKLGRIALLLFTIVLLVTGMTSPQVQAETTHTHELKIDSLFQGTPGTMIIKNLKTGQQLVYNEQRSVQKYTPESSFKVANALIGLEEKAVADEYDVKRWDGVIRQFDVWNRDHSLASAMRTSAIWYYQAMARDIGRDKMQRNLDRIGYGNRDISGGIDTFWLDSSLRITAQEQVDFMEKLVNETLPYGKQNMKTVKRIMIDDEQDNYTIHGKTGTRLSDMGLGWYVGYVETKRNTWVFATNVDSSGTTARNITRDCLEKLNIINRPDTVSTK</sequence>
<dbReference type="EC" id="3.5.2.6" evidence="3"/>
<organism evidence="8 9">
    <name type="scientific">Paenibacillus allorhizosphaerae</name>
    <dbReference type="NCBI Taxonomy" id="2849866"/>
    <lineage>
        <taxon>Bacteria</taxon>
        <taxon>Bacillati</taxon>
        <taxon>Bacillota</taxon>
        <taxon>Bacilli</taxon>
        <taxon>Bacillales</taxon>
        <taxon>Paenibacillaceae</taxon>
        <taxon>Paenibacillus</taxon>
    </lineage>
</organism>
<dbReference type="PROSITE" id="PS00337">
    <property type="entry name" value="BETA_LACTAMASE_D"/>
    <property type="match status" value="1"/>
</dbReference>
<comment type="similarity">
    <text evidence="2">Belongs to the class-D beta-lactamase family.</text>
</comment>
<dbReference type="InterPro" id="IPR050515">
    <property type="entry name" value="Beta-lactam/transpept"/>
</dbReference>
<feature type="domain" description="Penicillin-binding protein transpeptidase" evidence="7">
    <location>
        <begin position="56"/>
        <end position="255"/>
    </location>
</feature>
<dbReference type="PANTHER" id="PTHR30627">
    <property type="entry name" value="PEPTIDOGLYCAN D,D-TRANSPEPTIDASE"/>
    <property type="match status" value="1"/>
</dbReference>
<protein>
    <recommendedName>
        <fullName evidence="3">beta-lactamase</fullName>
        <ecNumber evidence="3">3.5.2.6</ecNumber>
    </recommendedName>
</protein>
<evidence type="ECO:0000259" key="7">
    <source>
        <dbReference type="Pfam" id="PF00905"/>
    </source>
</evidence>
<proteinExistence type="inferred from homology"/>
<evidence type="ECO:0000256" key="5">
    <source>
        <dbReference type="ARBA" id="ARBA00022801"/>
    </source>
</evidence>
<keyword evidence="4" id="KW-0732">Signal</keyword>
<evidence type="ECO:0000256" key="2">
    <source>
        <dbReference type="ARBA" id="ARBA00007898"/>
    </source>
</evidence>
<dbReference type="PANTHER" id="PTHR30627:SF6">
    <property type="entry name" value="BETA-LACTAMASE YBXI-RELATED"/>
    <property type="match status" value="1"/>
</dbReference>
<gene>
    <name evidence="8" type="primary">ybxI</name>
    <name evidence="8" type="ORF">PAECIP111802_00106</name>
</gene>
<evidence type="ECO:0000313" key="8">
    <source>
        <dbReference type="EMBL" id="CAG7614756.1"/>
    </source>
</evidence>
<reference evidence="8 9" key="1">
    <citation type="submission" date="2021-06" db="EMBL/GenBank/DDBJ databases">
        <authorList>
            <person name="Criscuolo A."/>
        </authorList>
    </citation>
    <scope>NUCLEOTIDE SEQUENCE [LARGE SCALE GENOMIC DNA]</scope>
    <source>
        <strain evidence="9">CIP 111802</strain>
    </source>
</reference>
<dbReference type="InterPro" id="IPR002137">
    <property type="entry name" value="Beta-lactam_class-D_AS"/>
</dbReference>
<name>A0ABN7TFT9_9BACL</name>
<evidence type="ECO:0000256" key="1">
    <source>
        <dbReference type="ARBA" id="ARBA00001526"/>
    </source>
</evidence>
<evidence type="ECO:0000313" key="9">
    <source>
        <dbReference type="Proteomes" id="UP000730618"/>
    </source>
</evidence>
<dbReference type="EMBL" id="CAJVCE010000001">
    <property type="protein sequence ID" value="CAG7614756.1"/>
    <property type="molecule type" value="Genomic_DNA"/>
</dbReference>